<evidence type="ECO:0000256" key="3">
    <source>
        <dbReference type="ARBA" id="ARBA00022763"/>
    </source>
</evidence>
<dbReference type="GO" id="GO:0032131">
    <property type="term" value="F:alkylated DNA binding"/>
    <property type="evidence" value="ECO:0007669"/>
    <property type="project" value="TreeGrafter"/>
</dbReference>
<dbReference type="SMART" id="SM00478">
    <property type="entry name" value="ENDO3c"/>
    <property type="match status" value="1"/>
</dbReference>
<feature type="domain" description="HhH-GPD" evidence="5">
    <location>
        <begin position="50"/>
        <end position="197"/>
    </location>
</feature>
<keyword evidence="4" id="KW-0234">DNA repair</keyword>
<evidence type="ECO:0000256" key="4">
    <source>
        <dbReference type="ARBA" id="ARBA00023204"/>
    </source>
</evidence>
<name>A0A2K9MJV0_9RHOB</name>
<dbReference type="GO" id="GO:0005737">
    <property type="term" value="C:cytoplasm"/>
    <property type="evidence" value="ECO:0007669"/>
    <property type="project" value="TreeGrafter"/>
</dbReference>
<dbReference type="GO" id="GO:0043916">
    <property type="term" value="F:DNA-7-methylguanine glycosylase activity"/>
    <property type="evidence" value="ECO:0007669"/>
    <property type="project" value="TreeGrafter"/>
</dbReference>
<dbReference type="OrthoDB" id="9785929at2"/>
<keyword evidence="7" id="KW-1185">Reference proteome</keyword>
<dbReference type="EC" id="3.2.2.21" evidence="2"/>
<dbReference type="RefSeq" id="WP_101500180.1">
    <property type="nucleotide sequence ID" value="NZ_CP025583.1"/>
</dbReference>
<gene>
    <name evidence="6" type="ORF">CYR75_11605</name>
</gene>
<dbReference type="Gene3D" id="1.10.340.30">
    <property type="entry name" value="Hypothetical protein, domain 2"/>
    <property type="match status" value="1"/>
</dbReference>
<dbReference type="PANTHER" id="PTHR43003:SF5">
    <property type="entry name" value="DNA-3-METHYLADENINE GLYCOSYLASE"/>
    <property type="match status" value="1"/>
</dbReference>
<comment type="catalytic activity">
    <reaction evidence="1">
        <text>Hydrolysis of alkylated DNA, releasing 3-methyladenine, 3-methylguanine, 7-methylguanine and 7-methyladenine.</text>
        <dbReference type="EC" id="3.2.2.21"/>
    </reaction>
</comment>
<dbReference type="SUPFAM" id="SSF48150">
    <property type="entry name" value="DNA-glycosylase"/>
    <property type="match status" value="1"/>
</dbReference>
<dbReference type="InterPro" id="IPR051912">
    <property type="entry name" value="Alkylbase_DNA_Glycosylase/TA"/>
</dbReference>
<evidence type="ECO:0000313" key="6">
    <source>
        <dbReference type="EMBL" id="AUM74835.1"/>
    </source>
</evidence>
<evidence type="ECO:0000256" key="2">
    <source>
        <dbReference type="ARBA" id="ARBA00012000"/>
    </source>
</evidence>
<sequence length="211" mass="22431">MRLIESHDDLAEGRAHLAAACPVWARTLPELDLPLRRRSDGFGAILEAVLGQQISVARAQSMMARLQAAGLTQPDAIRAAGAEALRGCGLSGPKARYLTAIAAAQPDWLALRDASDAEVVATLTALPGIGPWTAEIYLAFALGRADAFPTGDLALQEAARLLYDLPARPDARGLQQLAEPWRPWRGVAARALWAYYARAKGRQGVSSQGAG</sequence>
<organism evidence="6 7">
    <name type="scientific">Paracoccus jeotgali</name>
    <dbReference type="NCBI Taxonomy" id="2065379"/>
    <lineage>
        <taxon>Bacteria</taxon>
        <taxon>Pseudomonadati</taxon>
        <taxon>Pseudomonadota</taxon>
        <taxon>Alphaproteobacteria</taxon>
        <taxon>Rhodobacterales</taxon>
        <taxon>Paracoccaceae</taxon>
        <taxon>Paracoccus</taxon>
    </lineage>
</organism>
<accession>A0A2K9MJV0</accession>
<dbReference type="Proteomes" id="UP000234882">
    <property type="component" value="Chromosome"/>
</dbReference>
<dbReference type="CDD" id="cd00056">
    <property type="entry name" value="ENDO3c"/>
    <property type="match status" value="1"/>
</dbReference>
<reference evidence="7" key="1">
    <citation type="submission" date="2017-12" db="EMBL/GenBank/DDBJ databases">
        <title>Genomic analysis of Paracoccus sp. CBA4604.</title>
        <authorList>
            <person name="Roh S.W."/>
            <person name="Kim J.Y."/>
            <person name="Kim J.S."/>
        </authorList>
    </citation>
    <scope>NUCLEOTIDE SEQUENCE [LARGE SCALE GENOMIC DNA]</scope>
    <source>
        <strain evidence="7">CBA4604</strain>
    </source>
</reference>
<dbReference type="GO" id="GO:0006307">
    <property type="term" value="P:DNA alkylation repair"/>
    <property type="evidence" value="ECO:0007669"/>
    <property type="project" value="TreeGrafter"/>
</dbReference>
<dbReference type="AlphaFoldDB" id="A0A2K9MJV0"/>
<dbReference type="Pfam" id="PF00730">
    <property type="entry name" value="HhH-GPD"/>
    <property type="match status" value="1"/>
</dbReference>
<dbReference type="InterPro" id="IPR011257">
    <property type="entry name" value="DNA_glycosylase"/>
</dbReference>
<dbReference type="EMBL" id="CP025583">
    <property type="protein sequence ID" value="AUM74835.1"/>
    <property type="molecule type" value="Genomic_DNA"/>
</dbReference>
<dbReference type="GO" id="GO:0032993">
    <property type="term" value="C:protein-DNA complex"/>
    <property type="evidence" value="ECO:0007669"/>
    <property type="project" value="TreeGrafter"/>
</dbReference>
<evidence type="ECO:0000259" key="5">
    <source>
        <dbReference type="SMART" id="SM00478"/>
    </source>
</evidence>
<evidence type="ECO:0000313" key="7">
    <source>
        <dbReference type="Proteomes" id="UP000234882"/>
    </source>
</evidence>
<keyword evidence="3" id="KW-0227">DNA damage</keyword>
<dbReference type="PANTHER" id="PTHR43003">
    <property type="entry name" value="DNA-3-METHYLADENINE GLYCOSYLASE"/>
    <property type="match status" value="1"/>
</dbReference>
<evidence type="ECO:0000256" key="1">
    <source>
        <dbReference type="ARBA" id="ARBA00000086"/>
    </source>
</evidence>
<protein>
    <recommendedName>
        <fullName evidence="2">DNA-3-methyladenine glycosylase II</fullName>
        <ecNumber evidence="2">3.2.2.21</ecNumber>
    </recommendedName>
</protein>
<dbReference type="GO" id="GO:0008725">
    <property type="term" value="F:DNA-3-methyladenine glycosylase activity"/>
    <property type="evidence" value="ECO:0007669"/>
    <property type="project" value="TreeGrafter"/>
</dbReference>
<dbReference type="InterPro" id="IPR003265">
    <property type="entry name" value="HhH-GPD_domain"/>
</dbReference>
<proteinExistence type="predicted"/>
<dbReference type="GO" id="GO:0006285">
    <property type="term" value="P:base-excision repair, AP site formation"/>
    <property type="evidence" value="ECO:0007669"/>
    <property type="project" value="TreeGrafter"/>
</dbReference>
<dbReference type="Gene3D" id="1.10.1670.40">
    <property type="match status" value="1"/>
</dbReference>
<dbReference type="KEGG" id="paru:CYR75_11605"/>